<dbReference type="Proteomes" id="UP000325286">
    <property type="component" value="Chromosome"/>
</dbReference>
<feature type="compositionally biased region" description="Acidic residues" evidence="1">
    <location>
        <begin position="40"/>
        <end position="52"/>
    </location>
</feature>
<proteinExistence type="predicted"/>
<feature type="region of interest" description="Disordered" evidence="1">
    <location>
        <begin position="1"/>
        <end position="58"/>
    </location>
</feature>
<accession>A0A5B9QUZ9</accession>
<dbReference type="EMBL" id="CP042914">
    <property type="protein sequence ID" value="QEG41799.1"/>
    <property type="molecule type" value="Genomic_DNA"/>
</dbReference>
<dbReference type="OrthoDB" id="302685at2"/>
<name>A0A5B9QUZ9_9BACT</name>
<evidence type="ECO:0000313" key="2">
    <source>
        <dbReference type="EMBL" id="QEG41799.1"/>
    </source>
</evidence>
<protein>
    <submittedName>
        <fullName evidence="2">Uncharacterized protein</fullName>
    </submittedName>
</protein>
<gene>
    <name evidence="2" type="ORF">UC8_38250</name>
</gene>
<sequence length="71" mass="7763">MGSVSQQRKRRWSHARQDLPGFEQKPLMGPTTPGERAADGEAEPENGAEVGEELGQGQITSLIWGELKAYP</sequence>
<evidence type="ECO:0000256" key="1">
    <source>
        <dbReference type="SAM" id="MobiDB-lite"/>
    </source>
</evidence>
<reference evidence="2 3" key="1">
    <citation type="submission" date="2019-08" db="EMBL/GenBank/DDBJ databases">
        <title>Deep-cultivation of Planctomycetes and their phenomic and genomic characterization uncovers novel biology.</title>
        <authorList>
            <person name="Wiegand S."/>
            <person name="Jogler M."/>
            <person name="Boedeker C."/>
            <person name="Pinto D."/>
            <person name="Vollmers J."/>
            <person name="Rivas-Marin E."/>
            <person name="Kohn T."/>
            <person name="Peeters S.H."/>
            <person name="Heuer A."/>
            <person name="Rast P."/>
            <person name="Oberbeckmann S."/>
            <person name="Bunk B."/>
            <person name="Jeske O."/>
            <person name="Meyerdierks A."/>
            <person name="Storesund J.E."/>
            <person name="Kallscheuer N."/>
            <person name="Luecker S."/>
            <person name="Lage O.M."/>
            <person name="Pohl T."/>
            <person name="Merkel B.J."/>
            <person name="Hornburger P."/>
            <person name="Mueller R.-W."/>
            <person name="Bruemmer F."/>
            <person name="Labrenz M."/>
            <person name="Spormann A.M."/>
            <person name="Op den Camp H."/>
            <person name="Overmann J."/>
            <person name="Amann R."/>
            <person name="Jetten M.S.M."/>
            <person name="Mascher T."/>
            <person name="Medema M.H."/>
            <person name="Devos D.P."/>
            <person name="Kaster A.-K."/>
            <person name="Ovreas L."/>
            <person name="Rohde M."/>
            <person name="Galperin M.Y."/>
            <person name="Jogler C."/>
        </authorList>
    </citation>
    <scope>NUCLEOTIDE SEQUENCE [LARGE SCALE GENOMIC DNA]</scope>
    <source>
        <strain evidence="2 3">UC8</strain>
    </source>
</reference>
<keyword evidence="3" id="KW-1185">Reference proteome</keyword>
<dbReference type="AlphaFoldDB" id="A0A5B9QUZ9"/>
<dbReference type="KEGG" id="rul:UC8_38250"/>
<evidence type="ECO:0000313" key="3">
    <source>
        <dbReference type="Proteomes" id="UP000325286"/>
    </source>
</evidence>
<organism evidence="2 3">
    <name type="scientific">Roseimaritima ulvae</name>
    <dbReference type="NCBI Taxonomy" id="980254"/>
    <lineage>
        <taxon>Bacteria</taxon>
        <taxon>Pseudomonadati</taxon>
        <taxon>Planctomycetota</taxon>
        <taxon>Planctomycetia</taxon>
        <taxon>Pirellulales</taxon>
        <taxon>Pirellulaceae</taxon>
        <taxon>Roseimaritima</taxon>
    </lineage>
</organism>